<dbReference type="PANTHER" id="PTHR30136">
    <property type="entry name" value="HELIX-TURN-HELIX TRANSCRIPTIONAL REGULATOR, ICLR FAMILY"/>
    <property type="match status" value="1"/>
</dbReference>
<keyword evidence="1" id="KW-0805">Transcription regulation</keyword>
<dbReference type="EMBL" id="JBHSWU010000027">
    <property type="protein sequence ID" value="MFC6723593.1"/>
    <property type="molecule type" value="Genomic_DNA"/>
</dbReference>
<keyword evidence="6" id="KW-1185">Reference proteome</keyword>
<dbReference type="Gene3D" id="1.10.10.10">
    <property type="entry name" value="Winged helix-like DNA-binding domain superfamily/Winged helix DNA-binding domain"/>
    <property type="match status" value="1"/>
</dbReference>
<dbReference type="PROSITE" id="PS51078">
    <property type="entry name" value="ICLR_ED"/>
    <property type="match status" value="1"/>
</dbReference>
<keyword evidence="3" id="KW-0175">Coiled coil</keyword>
<organism evidence="5 6">
    <name type="scientific">Halobium palmae</name>
    <dbReference type="NCBI Taxonomy" id="1776492"/>
    <lineage>
        <taxon>Archaea</taxon>
        <taxon>Methanobacteriati</taxon>
        <taxon>Methanobacteriota</taxon>
        <taxon>Stenosarchaea group</taxon>
        <taxon>Halobacteria</taxon>
        <taxon>Halobacteriales</taxon>
        <taxon>Haloferacaceae</taxon>
        <taxon>Halobium</taxon>
    </lineage>
</organism>
<evidence type="ECO:0000256" key="2">
    <source>
        <dbReference type="ARBA" id="ARBA00023163"/>
    </source>
</evidence>
<feature type="domain" description="IclR-ED" evidence="4">
    <location>
        <begin position="42"/>
        <end position="226"/>
    </location>
</feature>
<evidence type="ECO:0000313" key="5">
    <source>
        <dbReference type="EMBL" id="MFC6723593.1"/>
    </source>
</evidence>
<dbReference type="SUPFAM" id="SSF55781">
    <property type="entry name" value="GAF domain-like"/>
    <property type="match status" value="1"/>
</dbReference>
<dbReference type="PANTHER" id="PTHR30136:SF35">
    <property type="entry name" value="HTH-TYPE TRANSCRIPTIONAL REGULATOR RV1719"/>
    <property type="match status" value="1"/>
</dbReference>
<comment type="caution">
    <text evidence="5">The sequence shown here is derived from an EMBL/GenBank/DDBJ whole genome shotgun (WGS) entry which is preliminary data.</text>
</comment>
<feature type="coiled-coil region" evidence="3">
    <location>
        <begin position="140"/>
        <end position="167"/>
    </location>
</feature>
<dbReference type="Proteomes" id="UP001596328">
    <property type="component" value="Unassembled WGS sequence"/>
</dbReference>
<dbReference type="InterPro" id="IPR036388">
    <property type="entry name" value="WH-like_DNA-bd_sf"/>
</dbReference>
<gene>
    <name evidence="5" type="ORF">ACFQE1_04145</name>
</gene>
<dbReference type="InterPro" id="IPR029016">
    <property type="entry name" value="GAF-like_dom_sf"/>
</dbReference>
<dbReference type="InterPro" id="IPR050707">
    <property type="entry name" value="HTH_MetabolicPath_Reg"/>
</dbReference>
<evidence type="ECO:0000259" key="4">
    <source>
        <dbReference type="PROSITE" id="PS51078"/>
    </source>
</evidence>
<evidence type="ECO:0000256" key="1">
    <source>
        <dbReference type="ARBA" id="ARBA00023015"/>
    </source>
</evidence>
<evidence type="ECO:0000313" key="6">
    <source>
        <dbReference type="Proteomes" id="UP001596328"/>
    </source>
</evidence>
<evidence type="ECO:0000256" key="3">
    <source>
        <dbReference type="SAM" id="Coils"/>
    </source>
</evidence>
<proteinExistence type="predicted"/>
<dbReference type="AlphaFoldDB" id="A0ABD5RW43"/>
<protein>
    <submittedName>
        <fullName evidence="5">IclR family transcriptional regulator</fullName>
    </submittedName>
</protein>
<dbReference type="Gene3D" id="3.30.450.40">
    <property type="match status" value="1"/>
</dbReference>
<sequence length="227" mass="25022">MTIKECAEALDLANSTVHKHLATGKQTRLVVQEGTEYRLGLGFLTYGVAVQKLFPIYELTQDVMDNLADETGERIWLKVEENGREIPIENVAGEQAIQTDRDIGGPNKMHKTAGGKAILAFLDAERRREILADMELDANTDNTITDREKLEAELEQIRDEGVAYNKSEDIAGVNAVGAPIIDNDGNVHGSLVIAGPEHRLDDERLENELANLVKGTTNEVGINISYR</sequence>
<dbReference type="Pfam" id="PF01614">
    <property type="entry name" value="IclR_C"/>
    <property type="match status" value="1"/>
</dbReference>
<reference evidence="5 6" key="1">
    <citation type="journal article" date="2019" name="Int. J. Syst. Evol. Microbiol.">
        <title>The Global Catalogue of Microorganisms (GCM) 10K type strain sequencing project: providing services to taxonomists for standard genome sequencing and annotation.</title>
        <authorList>
            <consortium name="The Broad Institute Genomics Platform"/>
            <consortium name="The Broad Institute Genome Sequencing Center for Infectious Disease"/>
            <person name="Wu L."/>
            <person name="Ma J."/>
        </authorList>
    </citation>
    <scope>NUCLEOTIDE SEQUENCE [LARGE SCALE GENOMIC DNA]</scope>
    <source>
        <strain evidence="5 6">NBRC 111368</strain>
    </source>
</reference>
<name>A0ABD5RW43_9EURY</name>
<dbReference type="InterPro" id="IPR014757">
    <property type="entry name" value="Tscrpt_reg_IclR_C"/>
</dbReference>
<keyword evidence="2" id="KW-0804">Transcription</keyword>
<accession>A0ABD5RW43</accession>